<dbReference type="PANTHER" id="PTHR10072:SF41">
    <property type="entry name" value="IRON-SULFUR CLUSTER ASSEMBLY 1 HOMOLOG, MITOCHONDRIAL"/>
    <property type="match status" value="1"/>
</dbReference>
<dbReference type="GO" id="GO:0051537">
    <property type="term" value="F:2 iron, 2 sulfur cluster binding"/>
    <property type="evidence" value="ECO:0007669"/>
    <property type="project" value="TreeGrafter"/>
</dbReference>
<dbReference type="NCBIfam" id="TIGR00049">
    <property type="entry name" value="iron-sulfur cluster assembly accessory protein"/>
    <property type="match status" value="1"/>
</dbReference>
<dbReference type="GO" id="GO:0016226">
    <property type="term" value="P:iron-sulfur cluster assembly"/>
    <property type="evidence" value="ECO:0007669"/>
    <property type="project" value="InterPro"/>
</dbReference>
<dbReference type="InterPro" id="IPR016092">
    <property type="entry name" value="ATAP"/>
</dbReference>
<reference evidence="3 4" key="1">
    <citation type="submission" date="2020-04" db="EMBL/GenBank/DDBJ databases">
        <title>Metagenomic profiling of ammonia- and methane-oxidizing microorganisms in a Dutch drinking water treatment plant.</title>
        <authorList>
            <person name="Poghosyan L."/>
            <person name="Leucker S."/>
        </authorList>
    </citation>
    <scope>NUCLEOTIDE SEQUENCE [LARGE SCALE GENOMIC DNA]</scope>
    <source>
        <strain evidence="3">S-RSF-IL-03</strain>
    </source>
</reference>
<comment type="caution">
    <text evidence="3">The sequence shown here is derived from an EMBL/GenBank/DDBJ whole genome shotgun (WGS) entry which is preliminary data.</text>
</comment>
<dbReference type="InterPro" id="IPR035903">
    <property type="entry name" value="HesB-like_dom_sf"/>
</dbReference>
<dbReference type="GO" id="GO:0005737">
    <property type="term" value="C:cytoplasm"/>
    <property type="evidence" value="ECO:0007669"/>
    <property type="project" value="TreeGrafter"/>
</dbReference>
<dbReference type="InterPro" id="IPR050322">
    <property type="entry name" value="Fe-S_cluster_asmbl/transfer"/>
</dbReference>
<protein>
    <submittedName>
        <fullName evidence="3">Iron-sulfur cluster assembly accessory protein</fullName>
    </submittedName>
</protein>
<evidence type="ECO:0000256" key="1">
    <source>
        <dbReference type="ARBA" id="ARBA00006718"/>
    </source>
</evidence>
<dbReference type="Proteomes" id="UP000580839">
    <property type="component" value="Unassembled WGS sequence"/>
</dbReference>
<feature type="domain" description="Core" evidence="2">
    <location>
        <begin position="2"/>
        <end position="103"/>
    </location>
</feature>
<evidence type="ECO:0000313" key="4">
    <source>
        <dbReference type="Proteomes" id="UP000580839"/>
    </source>
</evidence>
<comment type="similarity">
    <text evidence="1">Belongs to the HesB/IscA family.</text>
</comment>
<accession>A0A849SJ95</accession>
<proteinExistence type="inferred from homology"/>
<dbReference type="Gene3D" id="2.60.300.12">
    <property type="entry name" value="HesB-like domain"/>
    <property type="match status" value="1"/>
</dbReference>
<evidence type="ECO:0000313" key="3">
    <source>
        <dbReference type="EMBL" id="NOT35462.1"/>
    </source>
</evidence>
<dbReference type="Pfam" id="PF01521">
    <property type="entry name" value="Fe-S_biosyn"/>
    <property type="match status" value="1"/>
</dbReference>
<organism evidence="3 4">
    <name type="scientific">Eiseniibacteriota bacterium</name>
    <dbReference type="NCBI Taxonomy" id="2212470"/>
    <lineage>
        <taxon>Bacteria</taxon>
        <taxon>Candidatus Eiseniibacteriota</taxon>
    </lineage>
</organism>
<dbReference type="InterPro" id="IPR000361">
    <property type="entry name" value="ATAP_core_dom"/>
</dbReference>
<gene>
    <name evidence="3" type="ORF">HOP12_15055</name>
</gene>
<dbReference type="EMBL" id="JABFRW010000196">
    <property type="protein sequence ID" value="NOT35462.1"/>
    <property type="molecule type" value="Genomic_DNA"/>
</dbReference>
<dbReference type="InterPro" id="IPR017870">
    <property type="entry name" value="FeS_cluster_insertion_CS"/>
</dbReference>
<evidence type="ECO:0000259" key="2">
    <source>
        <dbReference type="Pfam" id="PF01521"/>
    </source>
</evidence>
<dbReference type="SUPFAM" id="SSF89360">
    <property type="entry name" value="HesB-like domain"/>
    <property type="match status" value="1"/>
</dbReference>
<dbReference type="PANTHER" id="PTHR10072">
    <property type="entry name" value="IRON-SULFUR CLUSTER ASSEMBLY PROTEIN"/>
    <property type="match status" value="1"/>
</dbReference>
<sequence>MITMTEAAKGKVKDLLTQRGTPEGGLRIGVRGGGCSGNSYFMEFCEAESPGDEIFDTGGVKLFVDLKSAVLLTGTEIDFVQGLMGAGFKFNNPNVRHSCACGDSFSA</sequence>
<dbReference type="AlphaFoldDB" id="A0A849SJ95"/>
<dbReference type="PROSITE" id="PS01152">
    <property type="entry name" value="HESB"/>
    <property type="match status" value="1"/>
</dbReference>
<name>A0A849SJ95_UNCEI</name>